<dbReference type="Proteomes" id="UP000827092">
    <property type="component" value="Unassembled WGS sequence"/>
</dbReference>
<evidence type="ECO:0000313" key="3">
    <source>
        <dbReference type="Proteomes" id="UP000827092"/>
    </source>
</evidence>
<dbReference type="EMBL" id="JAFNEN010000318">
    <property type="protein sequence ID" value="KAG8185963.1"/>
    <property type="molecule type" value="Genomic_DNA"/>
</dbReference>
<sequence length="105" mass="11950">MEFALFDSFEIRHTKHKISSHETNSETKTHLKVSELVTPEPLPLRRRGGRPGHSLESHWTIGKRDPRDSRCISDGTVPRDLTGKSSGPSGNRELGQRLRWLWLPG</sequence>
<feature type="compositionally biased region" description="Basic and acidic residues" evidence="1">
    <location>
        <begin position="62"/>
        <end position="71"/>
    </location>
</feature>
<gene>
    <name evidence="2" type="ORF">JTE90_003523</name>
</gene>
<name>A0AAV6UQQ2_9ARAC</name>
<proteinExistence type="predicted"/>
<evidence type="ECO:0000313" key="2">
    <source>
        <dbReference type="EMBL" id="KAG8185963.1"/>
    </source>
</evidence>
<feature type="region of interest" description="Disordered" evidence="1">
    <location>
        <begin position="41"/>
        <end position="92"/>
    </location>
</feature>
<reference evidence="2 3" key="1">
    <citation type="journal article" date="2022" name="Nat. Ecol. Evol.">
        <title>A masculinizing supergene underlies an exaggerated male reproductive morph in a spider.</title>
        <authorList>
            <person name="Hendrickx F."/>
            <person name="De Corte Z."/>
            <person name="Sonet G."/>
            <person name="Van Belleghem S.M."/>
            <person name="Kostlbacher S."/>
            <person name="Vangestel C."/>
        </authorList>
    </citation>
    <scope>NUCLEOTIDE SEQUENCE [LARGE SCALE GENOMIC DNA]</scope>
    <source>
        <strain evidence="2">W744_W776</strain>
    </source>
</reference>
<protein>
    <submittedName>
        <fullName evidence="2">Uncharacterized protein</fullName>
    </submittedName>
</protein>
<organism evidence="2 3">
    <name type="scientific">Oedothorax gibbosus</name>
    <dbReference type="NCBI Taxonomy" id="931172"/>
    <lineage>
        <taxon>Eukaryota</taxon>
        <taxon>Metazoa</taxon>
        <taxon>Ecdysozoa</taxon>
        <taxon>Arthropoda</taxon>
        <taxon>Chelicerata</taxon>
        <taxon>Arachnida</taxon>
        <taxon>Araneae</taxon>
        <taxon>Araneomorphae</taxon>
        <taxon>Entelegynae</taxon>
        <taxon>Araneoidea</taxon>
        <taxon>Linyphiidae</taxon>
        <taxon>Erigoninae</taxon>
        <taxon>Oedothorax</taxon>
    </lineage>
</organism>
<keyword evidence="3" id="KW-1185">Reference proteome</keyword>
<comment type="caution">
    <text evidence="2">The sequence shown here is derived from an EMBL/GenBank/DDBJ whole genome shotgun (WGS) entry which is preliminary data.</text>
</comment>
<dbReference type="AlphaFoldDB" id="A0AAV6UQQ2"/>
<accession>A0AAV6UQQ2</accession>
<evidence type="ECO:0000256" key="1">
    <source>
        <dbReference type="SAM" id="MobiDB-lite"/>
    </source>
</evidence>